<sequence>MSTVDGTRFRFGVEIEVITGSRENEHMEWYLTADELSDELAEIKVSNHVVQNHRKEDEDYTEWSLQQEVTIPNQMMQNKWGLELVSPILDFHTPEVWQAHIGRVWWVLANKFNTSTSNKCSTHVHISPQAGQWTLSEVRKVAKFAVYFERSVDSLLPYDRRVNHWCQSNRWNTVLKSQTMEMVFSRIDQAQSIEHVAFMVCAFSKDSDYGRTLGQAADFIHSPFRWNFSPLKFGGKGTIEFRQPPGSASDADTTLWVTFTAAFVQGALKWGDNLKATTPPSLDLFKSVLLGGLLACGVEDMSSLSNLFVGKTQLPAGAYDLQSLSPQELDQMRRKALEKNVTLEKFKKLFGYK</sequence>
<reference evidence="1" key="1">
    <citation type="journal article" date="2020" name="Stud. Mycol.">
        <title>101 Dothideomycetes genomes: a test case for predicting lifestyles and emergence of pathogens.</title>
        <authorList>
            <person name="Haridas S."/>
            <person name="Albert R."/>
            <person name="Binder M."/>
            <person name="Bloem J."/>
            <person name="Labutti K."/>
            <person name="Salamov A."/>
            <person name="Andreopoulos B."/>
            <person name="Baker S."/>
            <person name="Barry K."/>
            <person name="Bills G."/>
            <person name="Bluhm B."/>
            <person name="Cannon C."/>
            <person name="Castanera R."/>
            <person name="Culley D."/>
            <person name="Daum C."/>
            <person name="Ezra D."/>
            <person name="Gonzalez J."/>
            <person name="Henrissat B."/>
            <person name="Kuo A."/>
            <person name="Liang C."/>
            <person name="Lipzen A."/>
            <person name="Lutzoni F."/>
            <person name="Magnuson J."/>
            <person name="Mondo S."/>
            <person name="Nolan M."/>
            <person name="Ohm R."/>
            <person name="Pangilinan J."/>
            <person name="Park H.-J."/>
            <person name="Ramirez L."/>
            <person name="Alfaro M."/>
            <person name="Sun H."/>
            <person name="Tritt A."/>
            <person name="Yoshinaga Y."/>
            <person name="Zwiers L.-H."/>
            <person name="Turgeon B."/>
            <person name="Goodwin S."/>
            <person name="Spatafora J."/>
            <person name="Crous P."/>
            <person name="Grigoriev I."/>
        </authorList>
    </citation>
    <scope>NUCLEOTIDE SEQUENCE</scope>
    <source>
        <strain evidence="1">CBS 627.86</strain>
    </source>
</reference>
<evidence type="ECO:0000313" key="2">
    <source>
        <dbReference type="Proteomes" id="UP000799770"/>
    </source>
</evidence>
<dbReference type="Pfam" id="PF12224">
    <property type="entry name" value="Amidoligase_2"/>
    <property type="match status" value="1"/>
</dbReference>
<gene>
    <name evidence="1" type="ORF">BDV96DRAFT_497908</name>
</gene>
<name>A0A6A5YYG0_9PLEO</name>
<dbReference type="InterPro" id="IPR022025">
    <property type="entry name" value="Amidoligase_2"/>
</dbReference>
<organism evidence="1 2">
    <name type="scientific">Lophiotrema nucula</name>
    <dbReference type="NCBI Taxonomy" id="690887"/>
    <lineage>
        <taxon>Eukaryota</taxon>
        <taxon>Fungi</taxon>
        <taxon>Dikarya</taxon>
        <taxon>Ascomycota</taxon>
        <taxon>Pezizomycotina</taxon>
        <taxon>Dothideomycetes</taxon>
        <taxon>Pleosporomycetidae</taxon>
        <taxon>Pleosporales</taxon>
        <taxon>Lophiotremataceae</taxon>
        <taxon>Lophiotrema</taxon>
    </lineage>
</organism>
<dbReference type="OrthoDB" id="5288177at2759"/>
<dbReference type="PANTHER" id="PTHR36847:SF1">
    <property type="entry name" value="AMIDOLIGASE ENZYME"/>
    <property type="match status" value="1"/>
</dbReference>
<keyword evidence="2" id="KW-1185">Reference proteome</keyword>
<dbReference type="PANTHER" id="PTHR36847">
    <property type="entry name" value="AMIDOLIGASE ENZYME"/>
    <property type="match status" value="1"/>
</dbReference>
<accession>A0A6A5YYG0</accession>
<dbReference type="Proteomes" id="UP000799770">
    <property type="component" value="Unassembled WGS sequence"/>
</dbReference>
<keyword evidence="1" id="KW-0436">Ligase</keyword>
<proteinExistence type="predicted"/>
<dbReference type="GO" id="GO:0016874">
    <property type="term" value="F:ligase activity"/>
    <property type="evidence" value="ECO:0007669"/>
    <property type="project" value="UniProtKB-KW"/>
</dbReference>
<evidence type="ECO:0000313" key="1">
    <source>
        <dbReference type="EMBL" id="KAF2112239.1"/>
    </source>
</evidence>
<dbReference type="AlphaFoldDB" id="A0A6A5YYG0"/>
<protein>
    <submittedName>
        <fullName evidence="1">Putative amidoligase enzyme-domain-containing protein</fullName>
    </submittedName>
</protein>
<dbReference type="EMBL" id="ML977331">
    <property type="protein sequence ID" value="KAF2112239.1"/>
    <property type="molecule type" value="Genomic_DNA"/>
</dbReference>